<accession>A0A6J8F0V6</accession>
<dbReference type="InterPro" id="IPR000538">
    <property type="entry name" value="Link_dom"/>
</dbReference>
<protein>
    <recommendedName>
        <fullName evidence="3">Link domain-containing protein</fullName>
    </recommendedName>
</protein>
<organism evidence="4 5">
    <name type="scientific">Mytilus coruscus</name>
    <name type="common">Sea mussel</name>
    <dbReference type="NCBI Taxonomy" id="42192"/>
    <lineage>
        <taxon>Eukaryota</taxon>
        <taxon>Metazoa</taxon>
        <taxon>Spiralia</taxon>
        <taxon>Lophotrochozoa</taxon>
        <taxon>Mollusca</taxon>
        <taxon>Bivalvia</taxon>
        <taxon>Autobranchia</taxon>
        <taxon>Pteriomorphia</taxon>
        <taxon>Mytilida</taxon>
        <taxon>Mytiloidea</taxon>
        <taxon>Mytilidae</taxon>
        <taxon>Mytilinae</taxon>
        <taxon>Mytilus</taxon>
    </lineage>
</organism>
<dbReference type="OrthoDB" id="6115076at2759"/>
<dbReference type="PROSITE" id="PS50963">
    <property type="entry name" value="LINK_2"/>
    <property type="match status" value="1"/>
</dbReference>
<evidence type="ECO:0000259" key="3">
    <source>
        <dbReference type="PROSITE" id="PS50963"/>
    </source>
</evidence>
<keyword evidence="2" id="KW-1133">Transmembrane helix</keyword>
<evidence type="ECO:0000313" key="4">
    <source>
        <dbReference type="EMBL" id="CAC5425151.1"/>
    </source>
</evidence>
<dbReference type="EMBL" id="CACVKT020010186">
    <property type="protein sequence ID" value="CAC5425151.1"/>
    <property type="molecule type" value="Genomic_DNA"/>
</dbReference>
<name>A0A6J8F0V6_MYTCO</name>
<evidence type="ECO:0000256" key="1">
    <source>
        <dbReference type="ARBA" id="ARBA00023157"/>
    </source>
</evidence>
<gene>
    <name evidence="4" type="ORF">MCOR_56996</name>
</gene>
<keyword evidence="1" id="KW-1015">Disulfide bond</keyword>
<dbReference type="InterPro" id="IPR016186">
    <property type="entry name" value="C-type_lectin-like/link_sf"/>
</dbReference>
<dbReference type="Gene3D" id="3.10.100.10">
    <property type="entry name" value="Mannose-Binding Protein A, subunit A"/>
    <property type="match status" value="1"/>
</dbReference>
<sequence length="1823" mass="204491">MADYPSFDWLLCAFTKTLDQLRAFVLTYGTGVSGYTSKRKVLVTSIDYHEYIKNMGISQIKELSQKMSLDLQVAAVQIKNEIQDRFQQLGTYFKSIAEFESKKLTADIASIQSSIDSYKKVHEEAKQNLKNKITGLLLAFTSAAASDLVEAGVKLVARAEEASNPLKWIFNSGNTVDVLEATREVAQSTAVVAKAISKIGYLTKLQKQSSDISKKINQNASLLQTIKNIIDRVTPESISDEKFSSLQSDFFKHYGKYSGKLKKVELSVLSSYWEGFINDLCSSIEQTSGVASVVFKTTIWATNACPNAKAEAKKLVVSLEEIYDFQQNLLEKMASLMRSLTQIQSSSILGSGTRARFPSSLTILEIKSFAAASYITNSIVQFTNVYMLCDILEYKMGRKPNDCQGISTNIDRLLSLQDVSCNPILKYVDLPTQPSSFNGTIRDWIDLSQIYKGESVQFQVPNSKWLIDNGWISKAQNSYAIYIEGFEMYLPVYSNSSNQVEVTVTPSNTGNRLYDYKDGTEYIITPSVPMRMSYSLGKDSICRQKKLENPYRVCYTDGGNLMQQICIQTLGAESVIPSDKIKPSIYGQLDIRISGLEKFHLSTPSTGVPIKVGIKYCFIDPDDPYERRKRRNTRQTTGDICCNGNSFFTRMANVGIALPSTISMYNGLFCGEFIINVAVIMSTVQWYLLVILHSVYLKSATATVFVNESTHIELRKLCITLALPAKASGPDFDMFENLYNDQLFKAGNHIFDNINDNEARINTTEAECSILDTSTVGCVYLRLYKIGQYTKSDLQRLGSVLDSEHDNNSYMYSVLLLAWYLDPVLLKLNCGPVDLISKIPVAQWKYAAEFEKHLLTRSNLCSWTKPFRKTVSEHLISEVSEWCLINRDDPYCQLVPFFELADSIDNLCGLVTEADWNESSLEIKAAKFSIFTLFQRAPKNMHQNSKIQKSEITKITAEILTTFYDEFRSKQLIKTNNLLKILPKSSAVKCNFMAEYPSFDWLLCAFAKTLDQLRSFVLTYGIGVSGYTSKRKVLVTSIDYKEFIKNMRISQIKELSQEISLDLQVAAVQIKNEIQDRFQQLGTYFNSIAEFESKKLTADIASIKSDIDLYNNVYQKAKTKLKVSVGGLLTAFTLAARSDLAEAGVKLATRVAEASNPFKWVINSGNAVEIMEATAEVAQAAAIVAKAISKIGYLIKLQKQSADISKKINKNAPLLQTIKNIIDRVTPESISDEKFSSLQSDFFKHYENYSGKLQKYELTVLGTYWEGFIDDLCSSIEETSGVASVAFKTTIWATNACPTAKAEATKLVVSLEEIFDFQENLLEKMASLMRSLTQIQSSSILGSGTRARFPSNLTIFEIESFAAASYISTSIVQFTNVYMLCDILEYKMGRRPNDCQGISTNVDRLLSLQDVSCNPILKYVDLPTQPNSFNETNRNWIDLSKLYKGETVQFQIPNSNWLIGRGWIPEAHKNFAIYIDGFEMYFPVQSSSSNQVEVIVTPSNTGNRLYDYKDGTDYIITPSIPMRMSYSIGKDLTCRQERIENPYRVCDTDGGNLMPQICIHTLGTDSVIDPDKIKPSIYGQLDIRVSGFEKSHLSTPSTRVPIKVGLKYCFIDPYERRKKRNTRRTVGDICCSGNSFYQNGHCQDCPPGTISKYNGLFCGKFVDVIYAEQILQDFTYADAVTGCKNSGKKLANKDSLLLARDLGSQSCLCGWIEGGMVDSARSRADCDVQTQCEIDEYLKYAYCDTTYDLVTQLLVNSKEPMTSGLSIGAILGIIISVIIIGALVAFFLYQRNNLCNVIKRRNIPTEESGMHSNSAYQDFDKLT</sequence>
<dbReference type="GO" id="GO:0005540">
    <property type="term" value="F:hyaluronic acid binding"/>
    <property type="evidence" value="ECO:0007669"/>
    <property type="project" value="InterPro"/>
</dbReference>
<evidence type="ECO:0000256" key="2">
    <source>
        <dbReference type="SAM" id="Phobius"/>
    </source>
</evidence>
<feature type="transmembrane region" description="Helical" evidence="2">
    <location>
        <begin position="1765"/>
        <end position="1789"/>
    </location>
</feature>
<evidence type="ECO:0000313" key="5">
    <source>
        <dbReference type="Proteomes" id="UP000507470"/>
    </source>
</evidence>
<keyword evidence="2" id="KW-0472">Membrane</keyword>
<keyword evidence="5" id="KW-1185">Reference proteome</keyword>
<reference evidence="4 5" key="1">
    <citation type="submission" date="2020-06" db="EMBL/GenBank/DDBJ databases">
        <authorList>
            <person name="Li R."/>
            <person name="Bekaert M."/>
        </authorList>
    </citation>
    <scope>NUCLEOTIDE SEQUENCE [LARGE SCALE GENOMIC DNA]</scope>
    <source>
        <strain evidence="5">wild</strain>
    </source>
</reference>
<proteinExistence type="predicted"/>
<dbReference type="Proteomes" id="UP000507470">
    <property type="component" value="Unassembled WGS sequence"/>
</dbReference>
<dbReference type="GO" id="GO:0007155">
    <property type="term" value="P:cell adhesion"/>
    <property type="evidence" value="ECO:0007669"/>
    <property type="project" value="InterPro"/>
</dbReference>
<keyword evidence="2" id="KW-0812">Transmembrane</keyword>
<feature type="domain" description="Link" evidence="3">
    <location>
        <begin position="1663"/>
        <end position="1756"/>
    </location>
</feature>